<dbReference type="InterPro" id="IPR052021">
    <property type="entry name" value="Type-I_RS_S_subunit"/>
</dbReference>
<dbReference type="Proteomes" id="UP000582085">
    <property type="component" value="Unassembled WGS sequence"/>
</dbReference>
<keyword evidence="3" id="KW-0238">DNA-binding</keyword>
<protein>
    <submittedName>
        <fullName evidence="5">Type I restriction enzyme S subunit</fullName>
        <ecNumber evidence="5">3.1.21.3</ecNumber>
    </submittedName>
</protein>
<dbReference type="RefSeq" id="WP_060973624.1">
    <property type="nucleotide sequence ID" value="NZ_JACJIO010000001.1"/>
</dbReference>
<keyword evidence="2" id="KW-0680">Restriction system</keyword>
<evidence type="ECO:0000313" key="5">
    <source>
        <dbReference type="EMBL" id="MBA9079921.1"/>
    </source>
</evidence>
<sequence>MTELKPPGDWKVEPLGKFFRERREQASDSEYEPLSVSMAGVVPRMANVAISFNGENRKLVRKGDFVINSRSDRKGSAGVADRDGSVSLISIVLEPCGIEPRFVHHLLRSTWFQEEFYRWGSGIVDDLWSTRFQAMKRIGLPIPPVEQQRRIADYLDRETATIDALIEKQRQLSDALRTRRRAAVLARTGFLGVKQPASAASSEPWLESAPSHWSRMHVRRLFDLTSGAGFPPELQGVTDEELAFYKVRDLGRTDSYGRLGEPEDTISRETADKLRAKVLPSGTLVMAKIGAALLLGRIRMATRPSCIDNNMLALSPKLLLYPRYATYMLEGLLLDRLVQPGAVPSLNEREFRRTVFPVPPLDEQREIADYLDAETAKIDALISKAERFIELAQERRAALITAAVTGQIEIPAED</sequence>
<comment type="similarity">
    <text evidence="1">Belongs to the type-I restriction system S methylase family.</text>
</comment>
<dbReference type="InterPro" id="IPR044946">
    <property type="entry name" value="Restrct_endonuc_typeI_TRD_sf"/>
</dbReference>
<evidence type="ECO:0000256" key="3">
    <source>
        <dbReference type="ARBA" id="ARBA00023125"/>
    </source>
</evidence>
<dbReference type="Gene3D" id="3.90.220.20">
    <property type="entry name" value="DNA methylase specificity domains"/>
    <property type="match status" value="2"/>
</dbReference>
<keyword evidence="6" id="KW-1185">Reference proteome</keyword>
<organism evidence="5 6">
    <name type="scientific">Micrococcus aloeverae</name>
    <dbReference type="NCBI Taxonomy" id="1391911"/>
    <lineage>
        <taxon>Bacteria</taxon>
        <taxon>Bacillati</taxon>
        <taxon>Actinomycetota</taxon>
        <taxon>Actinomycetes</taxon>
        <taxon>Micrococcales</taxon>
        <taxon>Micrococcaceae</taxon>
        <taxon>Micrococcus</taxon>
    </lineage>
</organism>
<name>A0ABR6DVF9_9MICC</name>
<dbReference type="Pfam" id="PF01420">
    <property type="entry name" value="Methylase_S"/>
    <property type="match status" value="1"/>
</dbReference>
<reference evidence="5 6" key="1">
    <citation type="submission" date="2020-08" db="EMBL/GenBank/DDBJ databases">
        <title>The Agave Microbiome: Exploring the role of microbial communities in plant adaptations to desert environments.</title>
        <authorList>
            <person name="Partida-Martinez L.P."/>
        </authorList>
    </citation>
    <scope>NUCLEOTIDE SEQUENCE [LARGE SCALE GENOMIC DNA]</scope>
    <source>
        <strain evidence="5 6">RAT4</strain>
    </source>
</reference>
<dbReference type="Gene3D" id="1.10.287.1120">
    <property type="entry name" value="Bipartite methylase S protein"/>
    <property type="match status" value="1"/>
</dbReference>
<dbReference type="GO" id="GO:0009035">
    <property type="term" value="F:type I site-specific deoxyribonuclease activity"/>
    <property type="evidence" value="ECO:0007669"/>
    <property type="project" value="UniProtKB-EC"/>
</dbReference>
<evidence type="ECO:0000313" key="6">
    <source>
        <dbReference type="Proteomes" id="UP000582085"/>
    </source>
</evidence>
<evidence type="ECO:0000259" key="4">
    <source>
        <dbReference type="Pfam" id="PF01420"/>
    </source>
</evidence>
<dbReference type="EMBL" id="JACJIO010000001">
    <property type="protein sequence ID" value="MBA9079921.1"/>
    <property type="molecule type" value="Genomic_DNA"/>
</dbReference>
<comment type="caution">
    <text evidence="5">The sequence shown here is derived from an EMBL/GenBank/DDBJ whole genome shotgun (WGS) entry which is preliminary data.</text>
</comment>
<feature type="domain" description="Type I restriction modification DNA specificity" evidence="4">
    <location>
        <begin position="257"/>
        <end position="378"/>
    </location>
</feature>
<dbReference type="EC" id="3.1.21.3" evidence="5"/>
<dbReference type="PANTHER" id="PTHR30408">
    <property type="entry name" value="TYPE-1 RESTRICTION ENZYME ECOKI SPECIFICITY PROTEIN"/>
    <property type="match status" value="1"/>
</dbReference>
<dbReference type="SUPFAM" id="SSF116734">
    <property type="entry name" value="DNA methylase specificity domain"/>
    <property type="match status" value="2"/>
</dbReference>
<evidence type="ECO:0000256" key="2">
    <source>
        <dbReference type="ARBA" id="ARBA00022747"/>
    </source>
</evidence>
<dbReference type="InterPro" id="IPR000055">
    <property type="entry name" value="Restrct_endonuc_typeI_TRD"/>
</dbReference>
<dbReference type="PANTHER" id="PTHR30408:SF12">
    <property type="entry name" value="TYPE I RESTRICTION ENZYME MJAVIII SPECIFICITY SUBUNIT"/>
    <property type="match status" value="1"/>
</dbReference>
<evidence type="ECO:0000256" key="1">
    <source>
        <dbReference type="ARBA" id="ARBA00010923"/>
    </source>
</evidence>
<accession>A0ABR6DVF9</accession>
<gene>
    <name evidence="5" type="ORF">FHR79_000003</name>
</gene>
<proteinExistence type="inferred from homology"/>
<keyword evidence="5" id="KW-0378">Hydrolase</keyword>